<evidence type="ECO:0000256" key="5">
    <source>
        <dbReference type="ARBA" id="ARBA00023002"/>
    </source>
</evidence>
<dbReference type="GeneID" id="25797040"/>
<comment type="caution">
    <text evidence="8">The sequence shown here is derived from an EMBL/GenBank/DDBJ whole genome shotgun (WGS) entry which is preliminary data.</text>
</comment>
<dbReference type="AlphaFoldDB" id="G9N0P1"/>
<feature type="region of interest" description="Disordered" evidence="6">
    <location>
        <begin position="1"/>
        <end position="35"/>
    </location>
</feature>
<keyword evidence="5" id="KW-0560">Oxidoreductase</keyword>
<evidence type="ECO:0000256" key="6">
    <source>
        <dbReference type="SAM" id="MobiDB-lite"/>
    </source>
</evidence>
<dbReference type="eggNOG" id="ENOG502RBWF">
    <property type="taxonomic scope" value="Eukaryota"/>
</dbReference>
<dbReference type="SUPFAM" id="SSF51905">
    <property type="entry name" value="FAD/NAD(P)-binding domain"/>
    <property type="match status" value="1"/>
</dbReference>
<keyword evidence="4" id="KW-0274">FAD</keyword>
<dbReference type="VEuPathDB" id="FungiDB:TRIVIDRAFT_68113"/>
<evidence type="ECO:0000259" key="7">
    <source>
        <dbReference type="PROSITE" id="PS50835"/>
    </source>
</evidence>
<evidence type="ECO:0000256" key="4">
    <source>
        <dbReference type="ARBA" id="ARBA00022827"/>
    </source>
</evidence>
<dbReference type="InterPro" id="IPR007867">
    <property type="entry name" value="GMC_OxRtase_C"/>
</dbReference>
<dbReference type="RefSeq" id="XP_013954118.1">
    <property type="nucleotide sequence ID" value="XM_014098643.1"/>
</dbReference>
<dbReference type="OMA" id="TIPSFHC"/>
<reference evidence="8 9" key="1">
    <citation type="journal article" date="2011" name="Genome Biol.">
        <title>Comparative genome sequence analysis underscores mycoparasitism as the ancestral life style of Trichoderma.</title>
        <authorList>
            <person name="Kubicek C.P."/>
            <person name="Herrera-Estrella A."/>
            <person name="Seidl-Seiboth V."/>
            <person name="Martinez D.A."/>
            <person name="Druzhinina I.S."/>
            <person name="Thon M."/>
            <person name="Zeilinger S."/>
            <person name="Casas-Flores S."/>
            <person name="Horwitz B.A."/>
            <person name="Mukherjee P.K."/>
            <person name="Mukherjee M."/>
            <person name="Kredics L."/>
            <person name="Alcaraz L.D."/>
            <person name="Aerts A."/>
            <person name="Antal Z."/>
            <person name="Atanasova L."/>
            <person name="Cervantes-Badillo M.G."/>
            <person name="Challacombe J."/>
            <person name="Chertkov O."/>
            <person name="McCluskey K."/>
            <person name="Coulpier F."/>
            <person name="Deshpande N."/>
            <person name="von Doehren H."/>
            <person name="Ebbole D.J."/>
            <person name="Esquivel-Naranjo E.U."/>
            <person name="Fekete E."/>
            <person name="Flipphi M."/>
            <person name="Glaser F."/>
            <person name="Gomez-Rodriguez E.Y."/>
            <person name="Gruber S."/>
            <person name="Han C."/>
            <person name="Henrissat B."/>
            <person name="Hermosa R."/>
            <person name="Hernandez-Onate M."/>
            <person name="Karaffa L."/>
            <person name="Kosti I."/>
            <person name="Le Crom S."/>
            <person name="Lindquist E."/>
            <person name="Lucas S."/>
            <person name="Luebeck M."/>
            <person name="Luebeck P.S."/>
            <person name="Margeot A."/>
            <person name="Metz B."/>
            <person name="Misra M."/>
            <person name="Nevalainen H."/>
            <person name="Omann M."/>
            <person name="Packer N."/>
            <person name="Perrone G."/>
            <person name="Uresti-Rivera E.E."/>
            <person name="Salamov A."/>
            <person name="Schmoll M."/>
            <person name="Seiboth B."/>
            <person name="Shapiro H."/>
            <person name="Sukno S."/>
            <person name="Tamayo-Ramos J.A."/>
            <person name="Tisch D."/>
            <person name="Wiest A."/>
            <person name="Wilkinson H.H."/>
            <person name="Zhang M."/>
            <person name="Coutinho P.M."/>
            <person name="Kenerley C.M."/>
            <person name="Monte E."/>
            <person name="Baker S.E."/>
            <person name="Grigoriev I.V."/>
        </authorList>
    </citation>
    <scope>NUCLEOTIDE SEQUENCE [LARGE SCALE GENOMIC DNA]</scope>
    <source>
        <strain evidence="9">Gv29-8 / FGSC 10586</strain>
    </source>
</reference>
<dbReference type="OrthoDB" id="167809at2759"/>
<dbReference type="Proteomes" id="UP000007115">
    <property type="component" value="Unassembled WGS sequence"/>
</dbReference>
<dbReference type="Gene3D" id="3.50.50.60">
    <property type="entry name" value="FAD/NAD(P)-binding domain"/>
    <property type="match status" value="2"/>
</dbReference>
<dbReference type="InterPro" id="IPR051473">
    <property type="entry name" value="P2Ox-like"/>
</dbReference>
<organism evidence="8 9">
    <name type="scientific">Hypocrea virens (strain Gv29-8 / FGSC 10586)</name>
    <name type="common">Gliocladium virens</name>
    <name type="synonym">Trichoderma virens</name>
    <dbReference type="NCBI Taxonomy" id="413071"/>
    <lineage>
        <taxon>Eukaryota</taxon>
        <taxon>Fungi</taxon>
        <taxon>Dikarya</taxon>
        <taxon>Ascomycota</taxon>
        <taxon>Pezizomycotina</taxon>
        <taxon>Sordariomycetes</taxon>
        <taxon>Hypocreomycetidae</taxon>
        <taxon>Hypocreales</taxon>
        <taxon>Hypocreaceae</taxon>
        <taxon>Trichoderma</taxon>
    </lineage>
</organism>
<comment type="similarity">
    <text evidence="2">Belongs to the GMC oxidoreductase family.</text>
</comment>
<gene>
    <name evidence="8" type="ORF">TRIVIDRAFT_68113</name>
</gene>
<protein>
    <recommendedName>
        <fullName evidence="7">Ig-like domain-containing protein</fullName>
    </recommendedName>
</protein>
<dbReference type="InterPro" id="IPR036188">
    <property type="entry name" value="FAD/NAD-bd_sf"/>
</dbReference>
<keyword evidence="3" id="KW-0285">Flavoprotein</keyword>
<feature type="compositionally biased region" description="Polar residues" evidence="6">
    <location>
        <begin position="8"/>
        <end position="17"/>
    </location>
</feature>
<dbReference type="EMBL" id="ABDF02000082">
    <property type="protein sequence ID" value="EHK19923.1"/>
    <property type="molecule type" value="Genomic_DNA"/>
</dbReference>
<evidence type="ECO:0000313" key="8">
    <source>
        <dbReference type="EMBL" id="EHK19923.1"/>
    </source>
</evidence>
<evidence type="ECO:0000256" key="2">
    <source>
        <dbReference type="ARBA" id="ARBA00010790"/>
    </source>
</evidence>
<name>G9N0P1_HYPVG</name>
<dbReference type="PANTHER" id="PTHR42784:SF1">
    <property type="entry name" value="PYRANOSE 2-OXIDASE"/>
    <property type="match status" value="1"/>
</dbReference>
<evidence type="ECO:0000256" key="3">
    <source>
        <dbReference type="ARBA" id="ARBA00022630"/>
    </source>
</evidence>
<dbReference type="GO" id="GO:0016614">
    <property type="term" value="F:oxidoreductase activity, acting on CH-OH group of donors"/>
    <property type="evidence" value="ECO:0007669"/>
    <property type="project" value="InterPro"/>
</dbReference>
<sequence length="606" mass="66770">MTLRDQILSHTNPSPHNGTGEEPLDPAQKPKQANLWGFPVPGEQNPSATSVMVQDYFVGNHTWENILSFGKFDYIVIGSGFTALAFIDEVLKHDKKKRILCIERGDIWLTTHFQNLPLPFKTVLGGPSETYPWTLSTETFKTKELGYLHGSCPFFGGRSTFWSAYAPQPTEDLMRDFPKSMIDASHEKGFWHSAEKLLNVIPADKIRDGIYCEMQMAIDELLKKRLSQIPTADTVVPAPLAVGPKSHTSTMRFNKFSVPGPLIALHESQRKHAEAGEGRPLELMINCTVTGLKKDEVGGVVRAIETSRGVLSWTDDDTKVVLCAGAVPNATLLLNSFEECRPSKGNVGKRLTGHVRSNITARIPREAIHWNGDKSLQLACTYLAGKDPNTHRQYHIGISAIHSPDPEADAEDAGRECPDYAAAATDEQLKGSKKHIVFVCSGLGELDEDNSKNWVKLNNTPDPASNVTVQYTLCPNDKKMWDTMDEAIYQTIEALSGNQPKAIEYWDDRANKWVAKKPSTESVRAPGVVHEGSTSFVGSKQNGGSLDSLYRPHGIANVFVTGGAVFPTSGSWNPTLTMCAYAQDLARKLVCRPGLIPPSQDYEEPN</sequence>
<accession>G9N0P1</accession>
<evidence type="ECO:0000313" key="9">
    <source>
        <dbReference type="Proteomes" id="UP000007115"/>
    </source>
</evidence>
<dbReference type="PANTHER" id="PTHR42784">
    <property type="entry name" value="PYRANOSE 2-OXIDASE"/>
    <property type="match status" value="1"/>
</dbReference>
<proteinExistence type="inferred from homology"/>
<dbReference type="InParanoid" id="G9N0P1"/>
<keyword evidence="9" id="KW-1185">Reference proteome</keyword>
<dbReference type="HOGENOM" id="CLU_494175_0_0_1"/>
<evidence type="ECO:0000256" key="1">
    <source>
        <dbReference type="ARBA" id="ARBA00001974"/>
    </source>
</evidence>
<feature type="domain" description="Ig-like" evidence="7">
    <location>
        <begin position="261"/>
        <end position="352"/>
    </location>
</feature>
<comment type="cofactor">
    <cofactor evidence="1">
        <name>FAD</name>
        <dbReference type="ChEBI" id="CHEBI:57692"/>
    </cofactor>
</comment>
<dbReference type="PROSITE" id="PS50835">
    <property type="entry name" value="IG_LIKE"/>
    <property type="match status" value="1"/>
</dbReference>
<dbReference type="Pfam" id="PF05199">
    <property type="entry name" value="GMC_oxred_C"/>
    <property type="match status" value="1"/>
</dbReference>
<dbReference type="InterPro" id="IPR007110">
    <property type="entry name" value="Ig-like_dom"/>
</dbReference>